<dbReference type="SMART" id="SM00369">
    <property type="entry name" value="LRR_TYP"/>
    <property type="match status" value="2"/>
</dbReference>
<dbReference type="EMBL" id="SNRY01004492">
    <property type="protein sequence ID" value="KAA6317525.1"/>
    <property type="molecule type" value="Genomic_DNA"/>
</dbReference>
<dbReference type="InterPro" id="IPR032675">
    <property type="entry name" value="LRR_dom_sf"/>
</dbReference>
<dbReference type="SUPFAM" id="SSF52047">
    <property type="entry name" value="RNI-like"/>
    <property type="match status" value="1"/>
</dbReference>
<dbReference type="Pfam" id="PF08477">
    <property type="entry name" value="Roc"/>
    <property type="match status" value="1"/>
</dbReference>
<dbReference type="InterPro" id="IPR001611">
    <property type="entry name" value="Leu-rich_rpt"/>
</dbReference>
<dbReference type="Gene3D" id="3.30.310.200">
    <property type="match status" value="1"/>
</dbReference>
<dbReference type="Gene3D" id="1.10.10.10">
    <property type="entry name" value="Winged helix-like DNA-binding domain superfamily/Winged helix DNA-binding domain"/>
    <property type="match status" value="1"/>
</dbReference>
<dbReference type="InterPro" id="IPR003591">
    <property type="entry name" value="Leu-rich_rpt_typical-subtyp"/>
</dbReference>
<feature type="domain" description="COR" evidence="3">
    <location>
        <begin position="303"/>
        <end position="441"/>
    </location>
</feature>
<dbReference type="Gene3D" id="3.40.50.300">
    <property type="entry name" value="P-loop containing nucleotide triphosphate hydrolases"/>
    <property type="match status" value="1"/>
</dbReference>
<dbReference type="NCBIfam" id="TIGR00231">
    <property type="entry name" value="small_GTP"/>
    <property type="match status" value="1"/>
</dbReference>
<dbReference type="InterPro" id="IPR032171">
    <property type="entry name" value="COR-A"/>
</dbReference>
<protein>
    <submittedName>
        <fullName evidence="5">Uncharacterized protein</fullName>
    </submittedName>
</protein>
<feature type="domain" description="C-terminal of Roc COR-B" evidence="4">
    <location>
        <begin position="456"/>
        <end position="553"/>
    </location>
</feature>
<evidence type="ECO:0000313" key="5">
    <source>
        <dbReference type="EMBL" id="KAA6317525.1"/>
    </source>
</evidence>
<dbReference type="PROSITE" id="PS51450">
    <property type="entry name" value="LRR"/>
    <property type="match status" value="2"/>
</dbReference>
<name>A0A5J4Q6Y7_9ZZZZ</name>
<dbReference type="SUPFAM" id="SSF52540">
    <property type="entry name" value="P-loop containing nucleoside triphosphate hydrolases"/>
    <property type="match status" value="1"/>
</dbReference>
<evidence type="ECO:0000256" key="2">
    <source>
        <dbReference type="ARBA" id="ARBA00022737"/>
    </source>
</evidence>
<dbReference type="InterPro" id="IPR005225">
    <property type="entry name" value="Small_GTP-bd"/>
</dbReference>
<keyword evidence="1" id="KW-0433">Leucine-rich repeat</keyword>
<dbReference type="Pfam" id="PF25497">
    <property type="entry name" value="COR-B"/>
    <property type="match status" value="1"/>
</dbReference>
<proteinExistence type="predicted"/>
<accession>A0A5J4Q6Y7</accession>
<keyword evidence="2" id="KW-0677">Repeat</keyword>
<evidence type="ECO:0000256" key="1">
    <source>
        <dbReference type="ARBA" id="ARBA00022614"/>
    </source>
</evidence>
<comment type="caution">
    <text evidence="5">The sequence shown here is derived from an EMBL/GenBank/DDBJ whole genome shotgun (WGS) entry which is preliminary data.</text>
</comment>
<dbReference type="GO" id="GO:0005525">
    <property type="term" value="F:GTP binding"/>
    <property type="evidence" value="ECO:0007669"/>
    <property type="project" value="InterPro"/>
</dbReference>
<dbReference type="AlphaFoldDB" id="A0A5J4Q6Y7"/>
<dbReference type="InterPro" id="IPR027417">
    <property type="entry name" value="P-loop_NTPase"/>
</dbReference>
<gene>
    <name evidence="5" type="ORF">EZS27_032331</name>
</gene>
<dbReference type="Gene3D" id="3.80.10.10">
    <property type="entry name" value="Ribonuclease Inhibitor"/>
    <property type="match status" value="1"/>
</dbReference>
<dbReference type="Pfam" id="PF13855">
    <property type="entry name" value="LRR_8"/>
    <property type="match status" value="1"/>
</dbReference>
<dbReference type="Pfam" id="PF16095">
    <property type="entry name" value="COR-A"/>
    <property type="match status" value="1"/>
</dbReference>
<dbReference type="PANTHER" id="PTHR47679">
    <property type="entry name" value="PROTEIN TORNADO 1"/>
    <property type="match status" value="1"/>
</dbReference>
<organism evidence="5">
    <name type="scientific">termite gut metagenome</name>
    <dbReference type="NCBI Taxonomy" id="433724"/>
    <lineage>
        <taxon>unclassified sequences</taxon>
        <taxon>metagenomes</taxon>
        <taxon>organismal metagenomes</taxon>
    </lineage>
</organism>
<dbReference type="InterPro" id="IPR057263">
    <property type="entry name" value="COR-B"/>
</dbReference>
<reference evidence="5" key="1">
    <citation type="submission" date="2019-03" db="EMBL/GenBank/DDBJ databases">
        <title>Single cell metagenomics reveals metabolic interactions within the superorganism composed of flagellate Streblomastix strix and complex community of Bacteroidetes bacteria on its surface.</title>
        <authorList>
            <person name="Treitli S.C."/>
            <person name="Kolisko M."/>
            <person name="Husnik F."/>
            <person name="Keeling P."/>
            <person name="Hampl V."/>
        </authorList>
    </citation>
    <scope>NUCLEOTIDE SEQUENCE</scope>
    <source>
        <strain evidence="5">STM</strain>
    </source>
</reference>
<dbReference type="InterPro" id="IPR036388">
    <property type="entry name" value="WH-like_DNA-bd_sf"/>
</dbReference>
<sequence>MLIGIMVSFDVKISITSHISTEFSIIHLKELNLGNNYFSEIPQSIFSLHNLKVLSFSNLLKGKSNNTIKFIPDEICSLENLENLDLYENPIENIPREIVSSGVDAIKNFIRSKKEADNEEFLYEAKMVVVGRGDVGKTVLTKKLTIPDYSLTHSETTQGINILKNPFNLPMTGLQGSESFKFNIWDFGGQEKYDTTHQLFITSRSVYLFLTEARDESNYQDVFYWLNTINLLSHDSPVIVVLSKIDERQKKLPESVYKNQFGNIVKFVDVSCANRYEHTIEGLKDAIKDAVMLLPQTKISFSNHWIEVRKELENLSQQKDYIDYYDYLSICEKNKLDKERANFLSEFLNDLGVIIHHQNDLLLKKTVFINTDWCVDGMYKVFDDKNVSQNNGKFSNADLKKIWEEDKRFESKQAELIKLMLDYNLCFELSDESGFIAPDLLPPDRPEILQWTLESALLFEYKYEFMPAGMLSRFIVKSHSFIKDNLFWKYGTVLTYDNTEALVEEDYINRKIKISLKGENKKGLLSAIRMFIEEIHRNLDKSKKLVFEEMIPCK</sequence>
<dbReference type="Gene3D" id="1.10.10.2200">
    <property type="match status" value="1"/>
</dbReference>
<evidence type="ECO:0000259" key="4">
    <source>
        <dbReference type="Pfam" id="PF25497"/>
    </source>
</evidence>
<evidence type="ECO:0000259" key="3">
    <source>
        <dbReference type="Pfam" id="PF16095"/>
    </source>
</evidence>
<dbReference type="PANTHER" id="PTHR47679:SF2">
    <property type="entry name" value="C-TERMINAL OF ROC (COR) DOMAIN-CONTAINING PROTEIN"/>
    <property type="match status" value="1"/>
</dbReference>
<dbReference type="PRINTS" id="PR00449">
    <property type="entry name" value="RASTRNSFRMNG"/>
</dbReference>